<sequence length="350" mass="38119">MQQAMGSVLGGSSRDFNRASHSTARTTTPLSPRATYYALDPPTCLRGISEPSLGSLNDRRIRRLRPKRTVWCSSAASSSECRRAVQSEGTGRSRSTAKITAAATSTELLWGLFLAPGRRNSQRVGRSKVVPLPAVSASASSAAEANMEVPYTLSNGMVVNVRKIRVLDELRQVATLRADAYYAENQSRFVGSLKKKFVEQEVESLQQRTSIMSRLGKPYSECLVAVDASSAAVLACIDMRLPAALNGTHPHGVPQDDPTGCYLLNVVVREDVRSQGLGRGIMQVAMMRAVQVWGARRLYTHVEADNEVAFRLYHSCGFQQHSADSKYEAATKLGQTVLLWAPAEGAPLTF</sequence>
<dbReference type="PROSITE" id="PS51186">
    <property type="entry name" value="GNAT"/>
    <property type="match status" value="1"/>
</dbReference>
<organism evidence="3 4">
    <name type="scientific">Volvox africanus</name>
    <dbReference type="NCBI Taxonomy" id="51714"/>
    <lineage>
        <taxon>Eukaryota</taxon>
        <taxon>Viridiplantae</taxon>
        <taxon>Chlorophyta</taxon>
        <taxon>core chlorophytes</taxon>
        <taxon>Chlorophyceae</taxon>
        <taxon>CS clade</taxon>
        <taxon>Chlamydomonadales</taxon>
        <taxon>Volvocaceae</taxon>
        <taxon>Volvox</taxon>
    </lineage>
</organism>
<dbReference type="Proteomes" id="UP000747399">
    <property type="component" value="Unassembled WGS sequence"/>
</dbReference>
<feature type="domain" description="N-acetyltransferase" evidence="2">
    <location>
        <begin position="168"/>
        <end position="344"/>
    </location>
</feature>
<dbReference type="Pfam" id="PF00583">
    <property type="entry name" value="Acetyltransf_1"/>
    <property type="match status" value="1"/>
</dbReference>
<feature type="compositionally biased region" description="Polar residues" evidence="1">
    <location>
        <begin position="19"/>
        <end position="29"/>
    </location>
</feature>
<gene>
    <name evidence="3" type="ORF">Vafri_2495</name>
</gene>
<dbReference type="Gene3D" id="3.40.630.30">
    <property type="match status" value="1"/>
</dbReference>
<dbReference type="InterPro" id="IPR016181">
    <property type="entry name" value="Acyl_CoA_acyltransferase"/>
</dbReference>
<evidence type="ECO:0000313" key="3">
    <source>
        <dbReference type="EMBL" id="GIL45169.1"/>
    </source>
</evidence>
<dbReference type="EMBL" id="BNCO01000003">
    <property type="protein sequence ID" value="GIL45169.1"/>
    <property type="molecule type" value="Genomic_DNA"/>
</dbReference>
<reference evidence="3" key="1">
    <citation type="journal article" date="2021" name="Proc. Natl. Acad. Sci. U.S.A.">
        <title>Three genomes in the algal genus Volvox reveal the fate of a haploid sex-determining region after a transition to homothallism.</title>
        <authorList>
            <person name="Yamamoto K."/>
            <person name="Hamaji T."/>
            <person name="Kawai-Toyooka H."/>
            <person name="Matsuzaki R."/>
            <person name="Takahashi F."/>
            <person name="Nishimura Y."/>
            <person name="Kawachi M."/>
            <person name="Noguchi H."/>
            <person name="Minakuchi Y."/>
            <person name="Umen J.G."/>
            <person name="Toyoda A."/>
            <person name="Nozaki H."/>
        </authorList>
    </citation>
    <scope>NUCLEOTIDE SEQUENCE</scope>
    <source>
        <strain evidence="3">NIES-3780</strain>
    </source>
</reference>
<protein>
    <recommendedName>
        <fullName evidence="2">N-acetyltransferase domain-containing protein</fullName>
    </recommendedName>
</protein>
<dbReference type="AlphaFoldDB" id="A0A8J4ETM7"/>
<proteinExistence type="predicted"/>
<dbReference type="PANTHER" id="PTHR47426">
    <property type="entry name" value="ACYL-COA N-ACYLTRANSFERASES (NAT) SUPERFAMILY PROTEIN"/>
    <property type="match status" value="1"/>
</dbReference>
<dbReference type="InterPro" id="IPR000182">
    <property type="entry name" value="GNAT_dom"/>
</dbReference>
<keyword evidence="4" id="KW-1185">Reference proteome</keyword>
<dbReference type="GO" id="GO:0016747">
    <property type="term" value="F:acyltransferase activity, transferring groups other than amino-acyl groups"/>
    <property type="evidence" value="ECO:0007669"/>
    <property type="project" value="InterPro"/>
</dbReference>
<evidence type="ECO:0000256" key="1">
    <source>
        <dbReference type="SAM" id="MobiDB-lite"/>
    </source>
</evidence>
<dbReference type="SUPFAM" id="SSF55729">
    <property type="entry name" value="Acyl-CoA N-acyltransferases (Nat)"/>
    <property type="match status" value="1"/>
</dbReference>
<comment type="caution">
    <text evidence="3">The sequence shown here is derived from an EMBL/GenBank/DDBJ whole genome shotgun (WGS) entry which is preliminary data.</text>
</comment>
<accession>A0A8J4ETM7</accession>
<evidence type="ECO:0000313" key="4">
    <source>
        <dbReference type="Proteomes" id="UP000747399"/>
    </source>
</evidence>
<feature type="region of interest" description="Disordered" evidence="1">
    <location>
        <begin position="1"/>
        <end position="29"/>
    </location>
</feature>
<dbReference type="PANTHER" id="PTHR47426:SF3">
    <property type="entry name" value="GCN5-RELATED N-ACETYLTRANSFERASE 6, CHLOROPLASTIC"/>
    <property type="match status" value="1"/>
</dbReference>
<evidence type="ECO:0000259" key="2">
    <source>
        <dbReference type="PROSITE" id="PS51186"/>
    </source>
</evidence>
<name>A0A8J4ETM7_9CHLO</name>